<keyword evidence="6" id="KW-1185">Reference proteome</keyword>
<dbReference type="RefSeq" id="WP_155034884.1">
    <property type="nucleotide sequence ID" value="NZ_JAYMMG010000009.1"/>
</dbReference>
<feature type="chain" id="PRO_5029725150" evidence="2">
    <location>
        <begin position="20"/>
        <end position="540"/>
    </location>
</feature>
<comment type="caution">
    <text evidence="5">The sequence shown here is derived from an EMBL/GenBank/DDBJ whole genome shotgun (WGS) entry which is preliminary data.</text>
</comment>
<dbReference type="InterPro" id="IPR011935">
    <property type="entry name" value="CHP02231"/>
</dbReference>
<organism evidence="5 6">
    <name type="scientific">Myroides pelagicus</name>
    <dbReference type="NCBI Taxonomy" id="270914"/>
    <lineage>
        <taxon>Bacteria</taxon>
        <taxon>Pseudomonadati</taxon>
        <taxon>Bacteroidota</taxon>
        <taxon>Flavobacteriia</taxon>
        <taxon>Flavobacteriales</taxon>
        <taxon>Flavobacteriaceae</taxon>
        <taxon>Myroides</taxon>
    </lineage>
</organism>
<evidence type="ECO:0000313" key="5">
    <source>
        <dbReference type="EMBL" id="MTH28904.1"/>
    </source>
</evidence>
<dbReference type="InterPro" id="IPR037291">
    <property type="entry name" value="DUF4139"/>
</dbReference>
<dbReference type="PANTHER" id="PTHR31005:SF8">
    <property type="entry name" value="DUF4139 DOMAIN-CONTAINING PROTEIN"/>
    <property type="match status" value="1"/>
</dbReference>
<evidence type="ECO:0000259" key="4">
    <source>
        <dbReference type="Pfam" id="PF13600"/>
    </source>
</evidence>
<dbReference type="Pfam" id="PF13600">
    <property type="entry name" value="DUF4140"/>
    <property type="match status" value="1"/>
</dbReference>
<gene>
    <name evidence="5" type="ORF">GJV77_03070</name>
</gene>
<keyword evidence="1" id="KW-0175">Coiled coil</keyword>
<evidence type="ECO:0000259" key="3">
    <source>
        <dbReference type="Pfam" id="PF13598"/>
    </source>
</evidence>
<feature type="domain" description="DUF4140" evidence="4">
    <location>
        <begin position="33"/>
        <end position="133"/>
    </location>
</feature>
<sequence>MKIKFSIIAMALCSVVNWAQKPVFTQAKIESARVYFNGAELMHKAKVKLPKGTSEVIVSNVADYLNAETVQVGSTSGVTVMAIQFNNRYVEEYDSVVDLPLLKPVRDSITLLQTELRKVQNALTAERKTIDVLDSNTNVGVQNGSSVLEVTKMVDYYKTKRLQLTNEVDRLTDKERSLTDKLTALKNKLEFSKDKSEKSSKGKLILQVMNDVEGEVPLQIKYYTNQAGWKPFYDLRVEKINSPIKVVYKAEVKQQTGVDWKGVNLSLTSGVANQSNSLPKWNTWFLNYGNSSSSAFQEISLNGYISKRMKATASYDMATEENVVYEESTMENFTQVNESQLNVSFDISIPYTVLTNGKPHSVTLNDFNMPAEYKYYTAPKLDSNAYLVATIRDYGNYNLLPGIANVIFDGVYVGKTALDPANTEEEMKLNMGKDPKVVVTRTVVKDKSGTKILSSKKTQKFVYDIAVRNNKAESIDIQIEDQFPISSNTDIEVELTDTASGKVDVDKGGIKWELKLKGNENKILRFGYQVKYDKNQYLSL</sequence>
<dbReference type="NCBIfam" id="TIGR02231">
    <property type="entry name" value="mucoidy inhibitor MuiA family protein"/>
    <property type="match status" value="1"/>
</dbReference>
<protein>
    <submittedName>
        <fullName evidence="5">Mucoidy inhibitor MuiA family protein</fullName>
    </submittedName>
</protein>
<dbReference type="Proteomes" id="UP000488936">
    <property type="component" value="Unassembled WGS sequence"/>
</dbReference>
<keyword evidence="2" id="KW-0732">Signal</keyword>
<proteinExistence type="predicted"/>
<evidence type="ECO:0000256" key="2">
    <source>
        <dbReference type="SAM" id="SignalP"/>
    </source>
</evidence>
<feature type="signal peptide" evidence="2">
    <location>
        <begin position="1"/>
        <end position="19"/>
    </location>
</feature>
<evidence type="ECO:0000256" key="1">
    <source>
        <dbReference type="SAM" id="Coils"/>
    </source>
</evidence>
<dbReference type="InterPro" id="IPR025554">
    <property type="entry name" value="DUF4140"/>
</dbReference>
<dbReference type="Pfam" id="PF13598">
    <property type="entry name" value="DUF4139"/>
    <property type="match status" value="1"/>
</dbReference>
<reference evidence="5 6" key="1">
    <citation type="journal article" date="2006" name="Int. J. Syst. Evol. Microbiol.">
        <title>Myroides pelagicus sp. nov., isolated from seawater in Thailand.</title>
        <authorList>
            <person name="Yoon J."/>
            <person name="Maneerat S."/>
            <person name="Kawai F."/>
            <person name="Yokota A."/>
        </authorList>
    </citation>
    <scope>NUCLEOTIDE SEQUENCE [LARGE SCALE GENOMIC DNA]</scope>
    <source>
        <strain evidence="5 6">SM1T</strain>
    </source>
</reference>
<name>A0A7K1GL01_9FLAO</name>
<accession>A0A7K1GL01</accession>
<feature type="domain" description="DUF4139" evidence="3">
    <location>
        <begin position="218"/>
        <end position="533"/>
    </location>
</feature>
<dbReference type="AlphaFoldDB" id="A0A7K1GL01"/>
<evidence type="ECO:0000313" key="6">
    <source>
        <dbReference type="Proteomes" id="UP000488936"/>
    </source>
</evidence>
<feature type="coiled-coil region" evidence="1">
    <location>
        <begin position="161"/>
        <end position="195"/>
    </location>
</feature>
<dbReference type="PANTHER" id="PTHR31005">
    <property type="entry name" value="DUF4139 DOMAIN-CONTAINING PROTEIN"/>
    <property type="match status" value="1"/>
</dbReference>
<dbReference type="OrthoDB" id="634585at2"/>
<dbReference type="EMBL" id="WMJY01000004">
    <property type="protein sequence ID" value="MTH28904.1"/>
    <property type="molecule type" value="Genomic_DNA"/>
</dbReference>